<dbReference type="HAMAP" id="MF_00203">
    <property type="entry name" value="UvrC"/>
    <property type="match status" value="1"/>
</dbReference>
<dbReference type="SMART" id="SM00278">
    <property type="entry name" value="HhH1"/>
    <property type="match status" value="2"/>
</dbReference>
<dbReference type="Gene3D" id="1.10.150.20">
    <property type="entry name" value="5' to 3' exonuclease, C-terminal subdomain"/>
    <property type="match status" value="1"/>
</dbReference>
<dbReference type="Pfam" id="PF01541">
    <property type="entry name" value="GIY-YIG"/>
    <property type="match status" value="1"/>
</dbReference>
<dbReference type="RefSeq" id="WP_373279202.1">
    <property type="nucleotide sequence ID" value="NZ_BAABUF010000018.1"/>
</dbReference>
<dbReference type="PROSITE" id="PS50151">
    <property type="entry name" value="UVR"/>
    <property type="match status" value="1"/>
</dbReference>
<dbReference type="InterPro" id="IPR035901">
    <property type="entry name" value="GIY-YIG_endonuc_sf"/>
</dbReference>
<sequence length="616" mass="68386">MPNDPSMTEPAPSREQRLLDHVKTLPNLPGVYRYLSADGTVLYVGKARDLKKRVSSYFQKTDLSPRIRLMLGQVERIETTVVRSEAEALVLENNLIKALGPRYNILFRDDKSYPYLVVTGHRYPRLAYYRGALDKRNQYFGPFPNGYVVKESIQLLQKVFKLRTCEDTVFANRSRPCLLHQIKRCSAPCVELVDQEQYRADVNHAVLFLQGKANELLADLEARMQAASEAWDFETAAALRDQIQALAKVQERQFVSSNTNELDADIVACVADRGMLCVNLAMVRGGRHVGDKSLFPSHADDYGPTEALSAFLAQHYLDRNVPPVVICHPAPDDAAVLAELLSEQAGRKVVLNCNPNGERRVWLDMARKNAEFAILQRASQAASQAGRLTALVEAMNLPEETQRIECFDISHTMGEATVASCVVFDRGDMQPKEYRRYNIEGITAGDDYAAMKQVLTRRYGKIAAGEGVVPDLILIDGGKGQLTQAEEVLAEVGLTQPILLGVAKGETRKAGLEQLIVATSHEVIRLPADHPGLHLIQQIRDESHRFAITGHRARRAKARVASSLEEIDGVGPKRRQRLLSRFGGLQGVKGASVEDLMQVDGINAELAERIYGALRG</sequence>
<dbReference type="InterPro" id="IPR001162">
    <property type="entry name" value="UvrC_RNase_H_dom"/>
</dbReference>
<dbReference type="NCBIfam" id="NF001824">
    <property type="entry name" value="PRK00558.1-5"/>
    <property type="match status" value="1"/>
</dbReference>
<dbReference type="InterPro" id="IPR004791">
    <property type="entry name" value="UvrC"/>
</dbReference>
<dbReference type="SUPFAM" id="SSF82771">
    <property type="entry name" value="GIY-YIG endonuclease"/>
    <property type="match status" value="1"/>
</dbReference>
<dbReference type="Gene3D" id="3.40.1440.10">
    <property type="entry name" value="GIY-YIG endonuclease"/>
    <property type="match status" value="1"/>
</dbReference>
<evidence type="ECO:0000259" key="9">
    <source>
        <dbReference type="PROSITE" id="PS50164"/>
    </source>
</evidence>
<keyword evidence="2 7" id="KW-0227">DNA damage</keyword>
<keyword evidence="1 7" id="KW-0963">Cytoplasm</keyword>
<comment type="subunit">
    <text evidence="7">Interacts with UvrB in an incision complex.</text>
</comment>
<comment type="subcellular location">
    <subcellularLocation>
        <location evidence="7">Cytoplasm</location>
    </subcellularLocation>
</comment>
<dbReference type="Gene3D" id="4.10.860.10">
    <property type="entry name" value="UVR domain"/>
    <property type="match status" value="1"/>
</dbReference>
<name>A0ABQ6BPP4_9NEIS</name>
<feature type="domain" description="GIY-YIG" evidence="9">
    <location>
        <begin position="27"/>
        <end position="105"/>
    </location>
</feature>
<dbReference type="InterPro" id="IPR047296">
    <property type="entry name" value="GIY-YIG_UvrC_Cho"/>
</dbReference>
<dbReference type="InterPro" id="IPR000305">
    <property type="entry name" value="GIY-YIG_endonuc"/>
</dbReference>
<evidence type="ECO:0000259" key="10">
    <source>
        <dbReference type="PROSITE" id="PS50165"/>
    </source>
</evidence>
<dbReference type="InterPro" id="IPR036876">
    <property type="entry name" value="UVR_dom_sf"/>
</dbReference>
<accession>A0ABQ6BPP4</accession>
<evidence type="ECO:0000259" key="8">
    <source>
        <dbReference type="PROSITE" id="PS50151"/>
    </source>
</evidence>
<evidence type="ECO:0000313" key="11">
    <source>
        <dbReference type="EMBL" id="GLS03394.1"/>
    </source>
</evidence>
<comment type="similarity">
    <text evidence="7">Belongs to the UvrC family.</text>
</comment>
<evidence type="ECO:0000256" key="2">
    <source>
        <dbReference type="ARBA" id="ARBA00022763"/>
    </source>
</evidence>
<keyword evidence="6 7" id="KW-0742">SOS response</keyword>
<dbReference type="PROSITE" id="PS50164">
    <property type="entry name" value="GIY_YIG"/>
    <property type="match status" value="1"/>
</dbReference>
<dbReference type="InterPro" id="IPR001943">
    <property type="entry name" value="UVR_dom"/>
</dbReference>
<dbReference type="Pfam" id="PF08459">
    <property type="entry name" value="UvrC_RNaseH_dom"/>
    <property type="match status" value="1"/>
</dbReference>
<evidence type="ECO:0000256" key="4">
    <source>
        <dbReference type="ARBA" id="ARBA00022881"/>
    </source>
</evidence>
<keyword evidence="3 7" id="KW-0228">DNA excision</keyword>
<keyword evidence="4 7" id="KW-0267">Excision nuclease</keyword>
<dbReference type="InterPro" id="IPR003583">
    <property type="entry name" value="Hlx-hairpin-Hlx_DNA-bd_motif"/>
</dbReference>
<dbReference type="Pfam" id="PF02151">
    <property type="entry name" value="UVR"/>
    <property type="match status" value="1"/>
</dbReference>
<evidence type="ECO:0000256" key="5">
    <source>
        <dbReference type="ARBA" id="ARBA00023204"/>
    </source>
</evidence>
<dbReference type="Gene3D" id="3.30.420.340">
    <property type="entry name" value="UvrC, RNAse H endonuclease domain"/>
    <property type="match status" value="1"/>
</dbReference>
<reference evidence="12" key="1">
    <citation type="journal article" date="2019" name="Int. J. Syst. Evol. Microbiol.">
        <title>The Global Catalogue of Microorganisms (GCM) 10K type strain sequencing project: providing services to taxonomists for standard genome sequencing and annotation.</title>
        <authorList>
            <consortium name="The Broad Institute Genomics Platform"/>
            <consortium name="The Broad Institute Genome Sequencing Center for Infectious Disease"/>
            <person name="Wu L."/>
            <person name="Ma J."/>
        </authorList>
    </citation>
    <scope>NUCLEOTIDE SEQUENCE [LARGE SCALE GENOMIC DNA]</scope>
    <source>
        <strain evidence="12">NBRC 104970</strain>
    </source>
</reference>
<gene>
    <name evidence="7 11" type="primary">uvrC</name>
    <name evidence="11" type="ORF">GCM10007860_05370</name>
</gene>
<keyword evidence="5 7" id="KW-0234">DNA repair</keyword>
<protein>
    <recommendedName>
        <fullName evidence="7">UvrABC system protein C</fullName>
        <shortName evidence="7">Protein UvrC</shortName>
    </recommendedName>
    <alternativeName>
        <fullName evidence="7">Excinuclease ABC subunit C</fullName>
    </alternativeName>
</protein>
<dbReference type="SMART" id="SM00465">
    <property type="entry name" value="GIYc"/>
    <property type="match status" value="1"/>
</dbReference>
<dbReference type="Pfam" id="PF14520">
    <property type="entry name" value="HHH_5"/>
    <property type="match status" value="1"/>
</dbReference>
<evidence type="ECO:0000256" key="7">
    <source>
        <dbReference type="HAMAP-Rule" id="MF_00203"/>
    </source>
</evidence>
<proteinExistence type="inferred from homology"/>
<dbReference type="NCBIfam" id="TIGR00194">
    <property type="entry name" value="uvrC"/>
    <property type="match status" value="1"/>
</dbReference>
<comment type="caution">
    <text evidence="11">The sequence shown here is derived from an EMBL/GenBank/DDBJ whole genome shotgun (WGS) entry which is preliminary data.</text>
</comment>
<dbReference type="Proteomes" id="UP001156836">
    <property type="component" value="Unassembled WGS sequence"/>
</dbReference>
<dbReference type="PANTHER" id="PTHR30562:SF1">
    <property type="entry name" value="UVRABC SYSTEM PROTEIN C"/>
    <property type="match status" value="1"/>
</dbReference>
<dbReference type="InterPro" id="IPR050066">
    <property type="entry name" value="UvrABC_protein_C"/>
</dbReference>
<dbReference type="InterPro" id="IPR010994">
    <property type="entry name" value="RuvA_2-like"/>
</dbReference>
<evidence type="ECO:0000256" key="3">
    <source>
        <dbReference type="ARBA" id="ARBA00022769"/>
    </source>
</evidence>
<evidence type="ECO:0000256" key="1">
    <source>
        <dbReference type="ARBA" id="ARBA00022490"/>
    </source>
</evidence>
<organism evidence="11 12">
    <name type="scientific">Chitiniphilus shinanonensis</name>
    <dbReference type="NCBI Taxonomy" id="553088"/>
    <lineage>
        <taxon>Bacteria</taxon>
        <taxon>Pseudomonadati</taxon>
        <taxon>Pseudomonadota</taxon>
        <taxon>Betaproteobacteria</taxon>
        <taxon>Neisseriales</taxon>
        <taxon>Chitinibacteraceae</taxon>
        <taxon>Chitiniphilus</taxon>
    </lineage>
</organism>
<dbReference type="CDD" id="cd10434">
    <property type="entry name" value="GIY-YIG_UvrC_Cho"/>
    <property type="match status" value="1"/>
</dbReference>
<dbReference type="SUPFAM" id="SSF47781">
    <property type="entry name" value="RuvA domain 2-like"/>
    <property type="match status" value="1"/>
</dbReference>
<dbReference type="PANTHER" id="PTHR30562">
    <property type="entry name" value="UVRC/OXIDOREDUCTASE"/>
    <property type="match status" value="1"/>
</dbReference>
<dbReference type="Pfam" id="PF22920">
    <property type="entry name" value="UvrC_RNaseH"/>
    <property type="match status" value="1"/>
</dbReference>
<dbReference type="PROSITE" id="PS50165">
    <property type="entry name" value="UVRC"/>
    <property type="match status" value="1"/>
</dbReference>
<keyword evidence="12" id="KW-1185">Reference proteome</keyword>
<comment type="function">
    <text evidence="7">The UvrABC repair system catalyzes the recognition and processing of DNA lesions. UvrC both incises the 5' and 3' sides of the lesion. The N-terminal half is responsible for the 3' incision and the C-terminal half is responsible for the 5' incision.</text>
</comment>
<dbReference type="EMBL" id="BSOZ01000004">
    <property type="protein sequence ID" value="GLS03394.1"/>
    <property type="molecule type" value="Genomic_DNA"/>
</dbReference>
<evidence type="ECO:0000256" key="6">
    <source>
        <dbReference type="ARBA" id="ARBA00023236"/>
    </source>
</evidence>
<feature type="domain" description="UVR" evidence="8">
    <location>
        <begin position="214"/>
        <end position="249"/>
    </location>
</feature>
<dbReference type="InterPro" id="IPR038476">
    <property type="entry name" value="UvrC_RNase_H_dom_sf"/>
</dbReference>
<feature type="domain" description="UvrC family homology region profile" evidence="10">
    <location>
        <begin position="266"/>
        <end position="489"/>
    </location>
</feature>
<dbReference type="SUPFAM" id="SSF46600">
    <property type="entry name" value="C-terminal UvrC-binding domain of UvrB"/>
    <property type="match status" value="1"/>
</dbReference>
<evidence type="ECO:0000313" key="12">
    <source>
        <dbReference type="Proteomes" id="UP001156836"/>
    </source>
</evidence>